<reference evidence="3" key="1">
    <citation type="journal article" date="2023" name="Commun. Biol.">
        <title>Genome analysis of Parmales, the sister group of diatoms, reveals the evolutionary specialization of diatoms from phago-mixotrophs to photoautotrophs.</title>
        <authorList>
            <person name="Ban H."/>
            <person name="Sato S."/>
            <person name="Yoshikawa S."/>
            <person name="Yamada K."/>
            <person name="Nakamura Y."/>
            <person name="Ichinomiya M."/>
            <person name="Sato N."/>
            <person name="Blanc-Mathieu R."/>
            <person name="Endo H."/>
            <person name="Kuwata A."/>
            <person name="Ogata H."/>
        </authorList>
    </citation>
    <scope>NUCLEOTIDE SEQUENCE [LARGE SCALE GENOMIC DNA]</scope>
</reference>
<evidence type="ECO:0000256" key="1">
    <source>
        <dbReference type="SAM" id="SignalP"/>
    </source>
</evidence>
<name>A0A9W7E5H4_9STRA</name>
<gene>
    <name evidence="2" type="ORF">TL16_g04305</name>
</gene>
<evidence type="ECO:0000313" key="3">
    <source>
        <dbReference type="Proteomes" id="UP001162640"/>
    </source>
</evidence>
<dbReference type="AlphaFoldDB" id="A0A9W7E5H4"/>
<sequence>MRTLLVLLLALTPVHPFLPVTPPLLRLPTTLHAGDSSGKIDLRRSTLDNAFGKLSLADQYDITLTGLCSKILDVPINTTDWNASPEEVLCDPLLLLGEMKDKNIKPSSRSTRSLIDAVSSLSSVDSMALTLTTLARTQRKFKVYGRKFIETRKIYVKEETRVPEDKRQEEIGAAVGYLGLLGVCFGRNALGGFDDLYDPLLSNLIIYSSLLTLLADNIYAVLKFLSGLTDKIPSLPEVPENSPIGRGTLTSTLTAGLGRLTTSDTERECRSEAAALVTAYKLGLPCFAFRSNGLEAASLIKGSSENESNVDDLSGEGGIIKVLTWTLAPVAEEEMKHGQLVVSDPREARGLWKRLNKIGIGYGEEREELLSRFAMEQARGIVREEKESIDAVSERLIGGAATVGDLISYLEGWEDEV</sequence>
<keyword evidence="1" id="KW-0732">Signal</keyword>
<comment type="caution">
    <text evidence="2">The sequence shown here is derived from an EMBL/GenBank/DDBJ whole genome shotgun (WGS) entry which is preliminary data.</text>
</comment>
<feature type="chain" id="PRO_5040903583" evidence="1">
    <location>
        <begin position="17"/>
        <end position="417"/>
    </location>
</feature>
<protein>
    <submittedName>
        <fullName evidence="2">Uncharacterized protein</fullName>
    </submittedName>
</protein>
<proteinExistence type="predicted"/>
<dbReference type="Proteomes" id="UP001162640">
    <property type="component" value="Unassembled WGS sequence"/>
</dbReference>
<evidence type="ECO:0000313" key="2">
    <source>
        <dbReference type="EMBL" id="GMH65885.1"/>
    </source>
</evidence>
<organism evidence="2 3">
    <name type="scientific">Triparma laevis f. inornata</name>
    <dbReference type="NCBI Taxonomy" id="1714386"/>
    <lineage>
        <taxon>Eukaryota</taxon>
        <taxon>Sar</taxon>
        <taxon>Stramenopiles</taxon>
        <taxon>Ochrophyta</taxon>
        <taxon>Bolidophyceae</taxon>
        <taxon>Parmales</taxon>
        <taxon>Triparmaceae</taxon>
        <taxon>Triparma</taxon>
    </lineage>
</organism>
<accession>A0A9W7E5H4</accession>
<dbReference type="EMBL" id="BLQM01000118">
    <property type="protein sequence ID" value="GMH65885.1"/>
    <property type="molecule type" value="Genomic_DNA"/>
</dbReference>
<feature type="signal peptide" evidence="1">
    <location>
        <begin position="1"/>
        <end position="16"/>
    </location>
</feature>